<evidence type="ECO:0000313" key="1">
    <source>
        <dbReference type="EMBL" id="TWT87794.1"/>
    </source>
</evidence>
<accession>A0A5C5ZK37</accession>
<dbReference type="Proteomes" id="UP000320176">
    <property type="component" value="Unassembled WGS sequence"/>
</dbReference>
<sequence length="238" mass="26335">MDHRGTRSDGWEASPPVAIVPVELDRGQFDHSDQCLPPLCTRSLAALIGGVDRATPLWFPCSSARCVASVQRMVLSSSEAAPYRRDATIGLYRMFRPHCNSSPDFAPDFVPPTMWPKSNAEAGPSHAIQWQQMMIRVLDRQHTISCTTVRREDALPKSTTCCRPQDLPTHSTGRSLHRDATIEHCNDRTLALTGPPPINIDFKNDATGGSASNALFVRPSEFGHWASYSYSASRYSYS</sequence>
<organism evidence="1 2">
    <name type="scientific">Stieleria varia</name>
    <dbReference type="NCBI Taxonomy" id="2528005"/>
    <lineage>
        <taxon>Bacteria</taxon>
        <taxon>Pseudomonadati</taxon>
        <taxon>Planctomycetota</taxon>
        <taxon>Planctomycetia</taxon>
        <taxon>Pirellulales</taxon>
        <taxon>Pirellulaceae</taxon>
        <taxon>Stieleria</taxon>
    </lineage>
</organism>
<gene>
    <name evidence="1" type="ORF">Pla52n_69880</name>
</gene>
<name>A0A5C5ZK37_9BACT</name>
<dbReference type="AlphaFoldDB" id="A0A5C5ZK37"/>
<protein>
    <submittedName>
        <fullName evidence="1">Uncharacterized protein</fullName>
    </submittedName>
</protein>
<evidence type="ECO:0000313" key="2">
    <source>
        <dbReference type="Proteomes" id="UP000320176"/>
    </source>
</evidence>
<keyword evidence="2" id="KW-1185">Reference proteome</keyword>
<proteinExistence type="predicted"/>
<comment type="caution">
    <text evidence="1">The sequence shown here is derived from an EMBL/GenBank/DDBJ whole genome shotgun (WGS) entry which is preliminary data.</text>
</comment>
<reference evidence="1 2" key="1">
    <citation type="submission" date="2019-02" db="EMBL/GenBank/DDBJ databases">
        <title>Deep-cultivation of Planctomycetes and their phenomic and genomic characterization uncovers novel biology.</title>
        <authorList>
            <person name="Wiegand S."/>
            <person name="Jogler M."/>
            <person name="Boedeker C."/>
            <person name="Pinto D."/>
            <person name="Vollmers J."/>
            <person name="Rivas-Marin E."/>
            <person name="Kohn T."/>
            <person name="Peeters S.H."/>
            <person name="Heuer A."/>
            <person name="Rast P."/>
            <person name="Oberbeckmann S."/>
            <person name="Bunk B."/>
            <person name="Jeske O."/>
            <person name="Meyerdierks A."/>
            <person name="Storesund J.E."/>
            <person name="Kallscheuer N."/>
            <person name="Luecker S."/>
            <person name="Lage O.M."/>
            <person name="Pohl T."/>
            <person name="Merkel B.J."/>
            <person name="Hornburger P."/>
            <person name="Mueller R.-W."/>
            <person name="Bruemmer F."/>
            <person name="Labrenz M."/>
            <person name="Spormann A.M."/>
            <person name="Op Den Camp H."/>
            <person name="Overmann J."/>
            <person name="Amann R."/>
            <person name="Jetten M.S.M."/>
            <person name="Mascher T."/>
            <person name="Medema M.H."/>
            <person name="Devos D.P."/>
            <person name="Kaster A.-K."/>
            <person name="Ovreas L."/>
            <person name="Rohde M."/>
            <person name="Galperin M.Y."/>
            <person name="Jogler C."/>
        </authorList>
    </citation>
    <scope>NUCLEOTIDE SEQUENCE [LARGE SCALE GENOMIC DNA]</scope>
    <source>
        <strain evidence="1 2">Pla52n</strain>
    </source>
</reference>
<dbReference type="EMBL" id="SJPN01000032">
    <property type="protein sequence ID" value="TWT87794.1"/>
    <property type="molecule type" value="Genomic_DNA"/>
</dbReference>